<sequence length="48" mass="5483">MSPQPNMRFHLLLRVVEEVDPAVLIEDRVGLEVDVLTVTLWVHNSVLC</sequence>
<evidence type="ECO:0000313" key="1">
    <source>
        <dbReference type="EMBL" id="KAF7810547.1"/>
    </source>
</evidence>
<reference evidence="1" key="1">
    <citation type="submission" date="2020-09" db="EMBL/GenBank/DDBJ databases">
        <title>Genome-Enabled Discovery of Anthraquinone Biosynthesis in Senna tora.</title>
        <authorList>
            <person name="Kang S.-H."/>
            <person name="Pandey R.P."/>
            <person name="Lee C.-M."/>
            <person name="Sim J.-S."/>
            <person name="Jeong J.-T."/>
            <person name="Choi B.-S."/>
            <person name="Jung M."/>
            <person name="Ginzburg D."/>
            <person name="Zhao K."/>
            <person name="Won S.Y."/>
            <person name="Oh T.-J."/>
            <person name="Yu Y."/>
            <person name="Kim N.-H."/>
            <person name="Lee O.R."/>
            <person name="Lee T.-H."/>
            <person name="Bashyal P."/>
            <person name="Kim T.-S."/>
            <person name="Lee W.-H."/>
            <person name="Kawkins C."/>
            <person name="Kim C.-K."/>
            <person name="Kim J.S."/>
            <person name="Ahn B.O."/>
            <person name="Rhee S.Y."/>
            <person name="Sohng J.K."/>
        </authorList>
    </citation>
    <scope>NUCLEOTIDE SEQUENCE</scope>
    <source>
        <tissue evidence="1">Leaf</tissue>
    </source>
</reference>
<accession>A0A834W5Y2</accession>
<evidence type="ECO:0000313" key="2">
    <source>
        <dbReference type="Proteomes" id="UP000634136"/>
    </source>
</evidence>
<dbReference type="AlphaFoldDB" id="A0A834W5Y2"/>
<keyword evidence="2" id="KW-1185">Reference proteome</keyword>
<dbReference type="Proteomes" id="UP000634136">
    <property type="component" value="Unassembled WGS sequence"/>
</dbReference>
<gene>
    <name evidence="1" type="ORF">G2W53_037290</name>
</gene>
<comment type="caution">
    <text evidence="1">The sequence shown here is derived from an EMBL/GenBank/DDBJ whole genome shotgun (WGS) entry which is preliminary data.</text>
</comment>
<dbReference type="EMBL" id="JAAIUW010000011">
    <property type="protein sequence ID" value="KAF7810547.1"/>
    <property type="molecule type" value="Genomic_DNA"/>
</dbReference>
<protein>
    <submittedName>
        <fullName evidence="1">Uncharacterized protein</fullName>
    </submittedName>
</protein>
<proteinExistence type="predicted"/>
<name>A0A834W5Y2_9FABA</name>
<organism evidence="1 2">
    <name type="scientific">Senna tora</name>
    <dbReference type="NCBI Taxonomy" id="362788"/>
    <lineage>
        <taxon>Eukaryota</taxon>
        <taxon>Viridiplantae</taxon>
        <taxon>Streptophyta</taxon>
        <taxon>Embryophyta</taxon>
        <taxon>Tracheophyta</taxon>
        <taxon>Spermatophyta</taxon>
        <taxon>Magnoliopsida</taxon>
        <taxon>eudicotyledons</taxon>
        <taxon>Gunneridae</taxon>
        <taxon>Pentapetalae</taxon>
        <taxon>rosids</taxon>
        <taxon>fabids</taxon>
        <taxon>Fabales</taxon>
        <taxon>Fabaceae</taxon>
        <taxon>Caesalpinioideae</taxon>
        <taxon>Cassia clade</taxon>
        <taxon>Senna</taxon>
    </lineage>
</organism>